<evidence type="ECO:0000259" key="3">
    <source>
        <dbReference type="Pfam" id="PF12612"/>
    </source>
</evidence>
<dbReference type="EMBL" id="KE145363">
    <property type="protein sequence ID" value="EPE31175.1"/>
    <property type="molecule type" value="Genomic_DNA"/>
</dbReference>
<dbReference type="InterPro" id="IPR021133">
    <property type="entry name" value="HEAT_type_2"/>
</dbReference>
<sequence>MDENAPEIDQDVVLQKSAKGDLPGFEGRLRSFLWNSGGQEVRRHVRIRDTDSLVAVLEQFQEQPQLLDPYLQKIVPPLAEAFIQCLQYPPTSLESSAISHLLTPLSAAICRLLYTFCKIRGEKVIVRFLSTETKHLELLLSAIEGGIYVDDSSEAAKRAWTWEERYATLLWLSQLLLAPFDLESISSASFGEDELGEVLSGSEVAWPANTPTVSQRVISLAFRHLSSSGREREAAKLLLVRIALRPDMQKIGILDVLVQWATKALSDTSQTLQPVHRYIGILSFLAGLLSSSTGTNEMNRYLYDIFRLVEQIQPDSGPIFASIHESAVARKNIIKIYRGVAILLLRTSLDEQAFEIMQGAIVALLGFLGDESTPVRLAASKALSMVVPKLDSDMSVQVVQAIVDELENGISWHKTEQRTEFSDSQKYSFTDANVLLWHGHILTLSQLLYRRAISVKEISSVLDYVVAGLSFEKRDVSGLSVGTSVRDAACFGVWALARRYTTVELKEVHLSCPHSKAYRTHSRVLAGTSPAPIVQQLAIELIVSASLDPAGNIRRGSSAALQELVGRHPDAIANGISLVQVIDYHAVARRSTALREVAFSAAGLSHLYFDAVVSALLGWRGIRDASAAVRRDVANVFGQLTWSRVPVMNGLAISENIEAPIKQVLGRYLKLPARELNERHGLLLCAASAISGFSVDQKVMKSLLQTGDGLEISTLVQTIVAQVGDLLIAVNSSLKERKPTDLLAESVSSLIVSVLPLIRASTCLRRWKAVGTPTNSVNDIEREDGIFELCDTPTWPPEKIYSPARSLSSMQTAIDGGYFEESSIVVVAGQLLAQFLNLMEQETIEIVARTCANYIFLLDKSERRVLVESWVEGLRIRGSGGRYVDGNIITQTLFYILPVLGASEHVQPGSLTLQELVINELRWKWATIKTTDNRVWLLRCLRHTHALQMFAYTFTAWIEDGLNDYTINSQGDIGRHVRIEALKTAAALGTSYDSFASDENLEVYRDLFGLILRSAAEKNDSVRQAAKQALVLGIPTSFEYSAVFVDLSPKSQLYFEILLKLPSLDLKSADKTWLLLMQGYVTSAHAGSEDIINASRAAIASVCAQDPVRAIDSMSDALWKLLRDKIGNDRIIVSLLEVISFLFDAAVIHQLENSPTTQPPFEKRLLTLCALVQQAHYKSNEVRRIEAAVRIYGSLAESCPPALKKLESMLLHPFPKIRDAVVEEMWALYGVGKGLDWGKAGKGDVEALVKKVEVSRAGGVEGGKERGWVHR</sequence>
<dbReference type="STRING" id="1116229.S3CZZ3"/>
<dbReference type="OrthoDB" id="10253476at2759"/>
<dbReference type="InterPro" id="IPR016024">
    <property type="entry name" value="ARM-type_fold"/>
</dbReference>
<dbReference type="SUPFAM" id="SSF48371">
    <property type="entry name" value="ARM repeat"/>
    <property type="match status" value="2"/>
</dbReference>
<evidence type="ECO:0000256" key="1">
    <source>
        <dbReference type="ARBA" id="ARBA00023186"/>
    </source>
</evidence>
<dbReference type="InterPro" id="IPR033162">
    <property type="entry name" value="TBCD"/>
</dbReference>
<dbReference type="InterPro" id="IPR011989">
    <property type="entry name" value="ARM-like"/>
</dbReference>
<dbReference type="PROSITE" id="PS50077">
    <property type="entry name" value="HEAT_REPEAT"/>
    <property type="match status" value="1"/>
</dbReference>
<evidence type="ECO:0000256" key="2">
    <source>
        <dbReference type="PROSITE-ProRule" id="PRU00103"/>
    </source>
</evidence>
<dbReference type="KEGG" id="glz:GLAREA_04142"/>
<proteinExistence type="predicted"/>
<dbReference type="Pfam" id="PF12612">
    <property type="entry name" value="TFCD_C"/>
    <property type="match status" value="1"/>
</dbReference>
<dbReference type="OMA" id="TWHERYV"/>
<dbReference type="AlphaFoldDB" id="S3CZZ3"/>
<keyword evidence="1" id="KW-0143">Chaperone</keyword>
<dbReference type="GO" id="GO:0000226">
    <property type="term" value="P:microtubule cytoskeleton organization"/>
    <property type="evidence" value="ECO:0007669"/>
    <property type="project" value="TreeGrafter"/>
</dbReference>
<dbReference type="PANTHER" id="PTHR12658:SF0">
    <property type="entry name" value="TUBULIN-SPECIFIC CHAPERONE D"/>
    <property type="match status" value="1"/>
</dbReference>
<gene>
    <name evidence="5" type="ORF">GLAREA_04142</name>
</gene>
<feature type="domain" description="Tubulin-folding cofactor D ARM repeats" evidence="4">
    <location>
        <begin position="435"/>
        <end position="508"/>
    </location>
</feature>
<dbReference type="InterPro" id="IPR022577">
    <property type="entry name" value="TBCD_C"/>
</dbReference>
<evidence type="ECO:0000313" key="6">
    <source>
        <dbReference type="Proteomes" id="UP000016922"/>
    </source>
</evidence>
<dbReference type="InterPro" id="IPR058033">
    <property type="entry name" value="ARM_TBCD_2nd"/>
</dbReference>
<dbReference type="GeneID" id="19463197"/>
<dbReference type="GO" id="GO:0005096">
    <property type="term" value="F:GTPase activator activity"/>
    <property type="evidence" value="ECO:0007669"/>
    <property type="project" value="InterPro"/>
</dbReference>
<dbReference type="GO" id="GO:0048487">
    <property type="term" value="F:beta-tubulin binding"/>
    <property type="evidence" value="ECO:0007669"/>
    <property type="project" value="InterPro"/>
</dbReference>
<evidence type="ECO:0000313" key="5">
    <source>
        <dbReference type="EMBL" id="EPE31175.1"/>
    </source>
</evidence>
<feature type="repeat" description="HEAT" evidence="2">
    <location>
        <begin position="360"/>
        <end position="397"/>
    </location>
</feature>
<dbReference type="Pfam" id="PF25767">
    <property type="entry name" value="ARM_TBCD_2nd"/>
    <property type="match status" value="1"/>
</dbReference>
<dbReference type="RefSeq" id="XP_008082586.1">
    <property type="nucleotide sequence ID" value="XM_008084395.1"/>
</dbReference>
<name>S3CZZ3_GLAL2</name>
<dbReference type="HOGENOM" id="CLU_003043_3_0_1"/>
<dbReference type="GO" id="GO:0007021">
    <property type="term" value="P:tubulin complex assembly"/>
    <property type="evidence" value="ECO:0007669"/>
    <property type="project" value="InterPro"/>
</dbReference>
<dbReference type="PANTHER" id="PTHR12658">
    <property type="entry name" value="BETA-TUBULIN COFACTOR D"/>
    <property type="match status" value="1"/>
</dbReference>
<keyword evidence="6" id="KW-1185">Reference proteome</keyword>
<evidence type="ECO:0000259" key="4">
    <source>
        <dbReference type="Pfam" id="PF25767"/>
    </source>
</evidence>
<accession>S3CZZ3</accession>
<dbReference type="GO" id="GO:0007023">
    <property type="term" value="P:post-chaperonin tubulin folding pathway"/>
    <property type="evidence" value="ECO:0007669"/>
    <property type="project" value="InterPro"/>
</dbReference>
<dbReference type="Pfam" id="PF23579">
    <property type="entry name" value="ARM_TBCD"/>
    <property type="match status" value="1"/>
</dbReference>
<protein>
    <submittedName>
        <fullName evidence="5">ARM repeat-containing protein</fullName>
    </submittedName>
</protein>
<dbReference type="Proteomes" id="UP000016922">
    <property type="component" value="Unassembled WGS sequence"/>
</dbReference>
<organism evidence="5 6">
    <name type="scientific">Glarea lozoyensis (strain ATCC 20868 / MF5171)</name>
    <dbReference type="NCBI Taxonomy" id="1116229"/>
    <lineage>
        <taxon>Eukaryota</taxon>
        <taxon>Fungi</taxon>
        <taxon>Dikarya</taxon>
        <taxon>Ascomycota</taxon>
        <taxon>Pezizomycotina</taxon>
        <taxon>Leotiomycetes</taxon>
        <taxon>Helotiales</taxon>
        <taxon>Helotiaceae</taxon>
        <taxon>Glarea</taxon>
    </lineage>
</organism>
<reference evidence="5 6" key="1">
    <citation type="journal article" date="2013" name="BMC Genomics">
        <title>Genomics-driven discovery of the pneumocandin biosynthetic gene cluster in the fungus Glarea lozoyensis.</title>
        <authorList>
            <person name="Chen L."/>
            <person name="Yue Q."/>
            <person name="Zhang X."/>
            <person name="Xiang M."/>
            <person name="Wang C."/>
            <person name="Li S."/>
            <person name="Che Y."/>
            <person name="Ortiz-Lopez F.J."/>
            <person name="Bills G.F."/>
            <person name="Liu X."/>
            <person name="An Z."/>
        </authorList>
    </citation>
    <scope>NUCLEOTIDE SEQUENCE [LARGE SCALE GENOMIC DNA]</scope>
    <source>
        <strain evidence="6">ATCC 20868 / MF5171</strain>
    </source>
</reference>
<dbReference type="eggNOG" id="KOG1943">
    <property type="taxonomic scope" value="Eukaryota"/>
</dbReference>
<feature type="domain" description="Tubulin-folding cofactor D C-terminal" evidence="3">
    <location>
        <begin position="1006"/>
        <end position="1184"/>
    </location>
</feature>
<dbReference type="Gene3D" id="1.25.10.10">
    <property type="entry name" value="Leucine-rich Repeat Variant"/>
    <property type="match status" value="1"/>
</dbReference>